<dbReference type="PROSITE" id="PS51257">
    <property type="entry name" value="PROKAR_LIPOPROTEIN"/>
    <property type="match status" value="1"/>
</dbReference>
<name>A0A1I6LTK8_9RHOB</name>
<evidence type="ECO:0000313" key="1">
    <source>
        <dbReference type="EMBL" id="SFS06746.1"/>
    </source>
</evidence>
<keyword evidence="2" id="KW-1185">Reference proteome</keyword>
<reference evidence="1 2" key="1">
    <citation type="submission" date="2016-10" db="EMBL/GenBank/DDBJ databases">
        <authorList>
            <person name="de Groot N.N."/>
        </authorList>
    </citation>
    <scope>NUCLEOTIDE SEQUENCE [LARGE SCALE GENOMIC DNA]</scope>
    <source>
        <strain evidence="1 2">DSM 29433</strain>
    </source>
</reference>
<organism evidence="1 2">
    <name type="scientific">Yoonia litorea</name>
    <dbReference type="NCBI Taxonomy" id="1123755"/>
    <lineage>
        <taxon>Bacteria</taxon>
        <taxon>Pseudomonadati</taxon>
        <taxon>Pseudomonadota</taxon>
        <taxon>Alphaproteobacteria</taxon>
        <taxon>Rhodobacterales</taxon>
        <taxon>Paracoccaceae</taxon>
        <taxon>Yoonia</taxon>
    </lineage>
</organism>
<accession>A0A1I6LTK8</accession>
<sequence>MMKQGLALVAALGLAACETGTSRSFDDPAVQQLYTMSVPEYYAALTLAQRVAQGCDRYVYDSALDADLNDARNEMGRGSLSALGLRNAIELETDVARRSFEVKHNVNVRTDNLCNAGDAETLEGTALSAMLVPV</sequence>
<dbReference type="Proteomes" id="UP000198926">
    <property type="component" value="Unassembled WGS sequence"/>
</dbReference>
<dbReference type="STRING" id="1123755.SAMN05444714_0880"/>
<gene>
    <name evidence="1" type="ORF">SAMN05444714_0880</name>
</gene>
<dbReference type="EMBL" id="FOZM01000001">
    <property type="protein sequence ID" value="SFS06746.1"/>
    <property type="molecule type" value="Genomic_DNA"/>
</dbReference>
<dbReference type="AlphaFoldDB" id="A0A1I6LTK8"/>
<protein>
    <recommendedName>
        <fullName evidence="3">Lipoprotein</fullName>
    </recommendedName>
</protein>
<evidence type="ECO:0000313" key="2">
    <source>
        <dbReference type="Proteomes" id="UP000198926"/>
    </source>
</evidence>
<dbReference type="OrthoDB" id="7867118at2"/>
<dbReference type="RefSeq" id="WP_090204419.1">
    <property type="nucleotide sequence ID" value="NZ_FOZM01000001.1"/>
</dbReference>
<proteinExistence type="predicted"/>
<evidence type="ECO:0008006" key="3">
    <source>
        <dbReference type="Google" id="ProtNLM"/>
    </source>
</evidence>